<reference evidence="1" key="1">
    <citation type="journal article" date="2020" name="Nature">
        <title>Giant virus diversity and host interactions through global metagenomics.</title>
        <authorList>
            <person name="Schulz F."/>
            <person name="Roux S."/>
            <person name="Paez-Espino D."/>
            <person name="Jungbluth S."/>
            <person name="Walsh D.A."/>
            <person name="Denef V.J."/>
            <person name="McMahon K.D."/>
            <person name="Konstantinidis K.T."/>
            <person name="Eloe-Fadrosh E.A."/>
            <person name="Kyrpides N.C."/>
            <person name="Woyke T."/>
        </authorList>
    </citation>
    <scope>NUCLEOTIDE SEQUENCE</scope>
    <source>
        <strain evidence="1">GVMAG-S-1063924-116</strain>
    </source>
</reference>
<organism evidence="1">
    <name type="scientific">viral metagenome</name>
    <dbReference type="NCBI Taxonomy" id="1070528"/>
    <lineage>
        <taxon>unclassified sequences</taxon>
        <taxon>metagenomes</taxon>
        <taxon>organismal metagenomes</taxon>
    </lineage>
</organism>
<protein>
    <submittedName>
        <fullName evidence="1">Uncharacterized protein</fullName>
    </submittedName>
</protein>
<dbReference type="EMBL" id="MN740698">
    <property type="protein sequence ID" value="QHU08598.1"/>
    <property type="molecule type" value="Genomic_DNA"/>
</dbReference>
<dbReference type="PANTHER" id="PTHR23409">
    <property type="entry name" value="RIBONUCLEOSIDE-DIPHOSPHATE REDUCTASE SMALL CHAIN"/>
    <property type="match status" value="1"/>
</dbReference>
<dbReference type="SUPFAM" id="SSF47240">
    <property type="entry name" value="Ferritin-like"/>
    <property type="match status" value="1"/>
</dbReference>
<dbReference type="InterPro" id="IPR012348">
    <property type="entry name" value="RNR-like"/>
</dbReference>
<dbReference type="InterPro" id="IPR000358">
    <property type="entry name" value="RNR_small_fam"/>
</dbReference>
<sequence length="345" mass="39583">MGTQTIDVKKCVAEAKETVMAYCQVPGEFEEFYSLQKANDWTVAEISCVQDADDYEKRLSPSEQVMVKCIVMFFLLGDMVVVSNIRKNLMRIFSHREDIIKFLTLQESVEYIHMDTYMKIAKSIFTSNMSLLMSMLSEAVDTYVSVSAKIFYGHYWLSKEDADPIDVVLTAICNEGIFFFTQFKIISAIRGEGTRMSGLDDANSFIRVDESIHRDAGVKMLITLIQEKAAETGTPFMEEYEKYEPRFIEIVKDAVEIEILSIKDIFKGATETNISEESMIVEAKCCANDIAEIMRYKKIYPVERPTTDFTTLELLVKSKANIWERDTKSYVKPNDNSQVDWDNVF</sequence>
<dbReference type="Gene3D" id="1.10.620.20">
    <property type="entry name" value="Ribonucleotide Reductase, subunit A"/>
    <property type="match status" value="1"/>
</dbReference>
<dbReference type="GO" id="GO:0009263">
    <property type="term" value="P:deoxyribonucleotide biosynthetic process"/>
    <property type="evidence" value="ECO:0007669"/>
    <property type="project" value="InterPro"/>
</dbReference>
<dbReference type="Pfam" id="PF00268">
    <property type="entry name" value="Ribonuc_red_sm"/>
    <property type="match status" value="1"/>
</dbReference>
<dbReference type="GO" id="GO:0016491">
    <property type="term" value="F:oxidoreductase activity"/>
    <property type="evidence" value="ECO:0007669"/>
    <property type="project" value="InterPro"/>
</dbReference>
<evidence type="ECO:0000313" key="1">
    <source>
        <dbReference type="EMBL" id="QHU08598.1"/>
    </source>
</evidence>
<accession>A0A6C0JXJ2</accession>
<dbReference type="AlphaFoldDB" id="A0A6C0JXJ2"/>
<dbReference type="PANTHER" id="PTHR23409:SF18">
    <property type="entry name" value="RIBONUCLEOSIDE-DIPHOSPHATE REDUCTASE SUBUNIT M2"/>
    <property type="match status" value="1"/>
</dbReference>
<proteinExistence type="predicted"/>
<name>A0A6C0JXJ2_9ZZZZ</name>
<dbReference type="InterPro" id="IPR009078">
    <property type="entry name" value="Ferritin-like_SF"/>
</dbReference>